<dbReference type="EMBL" id="JAAIKC010000003">
    <property type="protein sequence ID" value="NEW06832.1"/>
    <property type="molecule type" value="Genomic_DNA"/>
</dbReference>
<gene>
    <name evidence="1" type="ORF">GK047_12505</name>
</gene>
<protein>
    <submittedName>
        <fullName evidence="1">Uncharacterized protein</fullName>
    </submittedName>
</protein>
<dbReference type="AlphaFoldDB" id="A0A6G3ZXG9"/>
<proteinExistence type="predicted"/>
<reference evidence="1" key="1">
    <citation type="submission" date="2020-02" db="EMBL/GenBank/DDBJ databases">
        <authorList>
            <person name="Shen X.-R."/>
            <person name="Zhang Y.-X."/>
        </authorList>
    </citation>
    <scope>NUCLEOTIDE SEQUENCE</scope>
    <source>
        <strain evidence="1">SYP-B3998</strain>
    </source>
</reference>
<name>A0A6G3ZXG9_9BACL</name>
<accession>A0A6G3ZXG9</accession>
<dbReference type="RefSeq" id="WP_163946537.1">
    <property type="nucleotide sequence ID" value="NZ_JAAIKC010000003.1"/>
</dbReference>
<organism evidence="1">
    <name type="scientific">Paenibacillus sp. SYP-B3998</name>
    <dbReference type="NCBI Taxonomy" id="2678564"/>
    <lineage>
        <taxon>Bacteria</taxon>
        <taxon>Bacillati</taxon>
        <taxon>Bacillota</taxon>
        <taxon>Bacilli</taxon>
        <taxon>Bacillales</taxon>
        <taxon>Paenibacillaceae</taxon>
        <taxon>Paenibacillus</taxon>
    </lineage>
</organism>
<sequence>MFTMSFLSYNIQIAPNPAFHLSLSAAPDSVTMKVDKYDNFSVNAQVTNVDSAESIFASVITLGSLKIAVPIIGQIIESKIEKKLKEALDEQVGQTHTLQLGEPLGYTMEVQGVKVKLALNTVNLANYNGMLMATGDVRIGQG</sequence>
<comment type="caution">
    <text evidence="1">The sequence shown here is derived from an EMBL/GenBank/DDBJ whole genome shotgun (WGS) entry which is preliminary data.</text>
</comment>
<evidence type="ECO:0000313" key="1">
    <source>
        <dbReference type="EMBL" id="NEW06832.1"/>
    </source>
</evidence>